<evidence type="ECO:0000313" key="2">
    <source>
        <dbReference type="EMBL" id="KAH7554460.1"/>
    </source>
</evidence>
<dbReference type="EMBL" id="JAFEMO010000012">
    <property type="protein sequence ID" value="KAH7554460.1"/>
    <property type="molecule type" value="Genomic_DNA"/>
</dbReference>
<accession>A0ABQ8HDH6</accession>
<gene>
    <name evidence="2" type="ORF">JRO89_XS12G0218100</name>
</gene>
<name>A0ABQ8HDH6_9ROSI</name>
<proteinExistence type="predicted"/>
<keyword evidence="1" id="KW-0732">Signal</keyword>
<organism evidence="2 3">
    <name type="scientific">Xanthoceras sorbifolium</name>
    <dbReference type="NCBI Taxonomy" id="99658"/>
    <lineage>
        <taxon>Eukaryota</taxon>
        <taxon>Viridiplantae</taxon>
        <taxon>Streptophyta</taxon>
        <taxon>Embryophyta</taxon>
        <taxon>Tracheophyta</taxon>
        <taxon>Spermatophyta</taxon>
        <taxon>Magnoliopsida</taxon>
        <taxon>eudicotyledons</taxon>
        <taxon>Gunneridae</taxon>
        <taxon>Pentapetalae</taxon>
        <taxon>rosids</taxon>
        <taxon>malvids</taxon>
        <taxon>Sapindales</taxon>
        <taxon>Sapindaceae</taxon>
        <taxon>Xanthoceroideae</taxon>
        <taxon>Xanthoceras</taxon>
    </lineage>
</organism>
<feature type="signal peptide" evidence="1">
    <location>
        <begin position="1"/>
        <end position="28"/>
    </location>
</feature>
<protein>
    <submittedName>
        <fullName evidence="2">Uncharacterized protein</fullName>
    </submittedName>
</protein>
<evidence type="ECO:0000256" key="1">
    <source>
        <dbReference type="SAM" id="SignalP"/>
    </source>
</evidence>
<reference evidence="2 3" key="1">
    <citation type="submission" date="2021-02" db="EMBL/GenBank/DDBJ databases">
        <title>Plant Genome Project.</title>
        <authorList>
            <person name="Zhang R.-G."/>
        </authorList>
    </citation>
    <scope>NUCLEOTIDE SEQUENCE [LARGE SCALE GENOMIC DNA]</scope>
    <source>
        <tissue evidence="2">Leaves</tissue>
    </source>
</reference>
<comment type="caution">
    <text evidence="2">The sequence shown here is derived from an EMBL/GenBank/DDBJ whole genome shotgun (WGS) entry which is preliminary data.</text>
</comment>
<sequence length="124" mass="13134">MSKDIVKGGFFVLLMLLILVFNANRSSSSSVKSNNSNSGSSSFQCSGGSSIHDCLIADHESLEFLLGSEIAANALVTGNALIGSHPIVDCRPGHPYRTCLPNPYVSKVGEPCTGLYRNGNRGCR</sequence>
<dbReference type="Proteomes" id="UP000827721">
    <property type="component" value="Unassembled WGS sequence"/>
</dbReference>
<keyword evidence="3" id="KW-1185">Reference proteome</keyword>
<evidence type="ECO:0000313" key="3">
    <source>
        <dbReference type="Proteomes" id="UP000827721"/>
    </source>
</evidence>
<feature type="chain" id="PRO_5046890596" evidence="1">
    <location>
        <begin position="29"/>
        <end position="124"/>
    </location>
</feature>